<accession>Q0UL00</accession>
<proteinExistence type="predicted"/>
<dbReference type="HOGENOM" id="CLU_2027557_0_0_1"/>
<dbReference type="AlphaFoldDB" id="Q0UL00"/>
<name>Q0UL00_PHANO</name>
<sequence>MALVTSGCMRSADSQASVPQIAVHRNSSDLPNIDAPDAPQPAQNAATYRHVYEMKRRDVAELLPTSDHHSRHPQTLKKKKNIVVITNTRQRGQRGQNGGIYRTQAVPRFYIHSRLQAPDIKH</sequence>
<feature type="region of interest" description="Disordered" evidence="1">
    <location>
        <begin position="65"/>
        <end position="101"/>
    </location>
</feature>
<dbReference type="InParanoid" id="Q0UL00"/>
<dbReference type="EMBL" id="CH445335">
    <property type="protein sequence ID" value="EAT85030.1"/>
    <property type="molecule type" value="Genomic_DNA"/>
</dbReference>
<dbReference type="KEGG" id="pno:SNOG_07564"/>
<evidence type="ECO:0000313" key="2">
    <source>
        <dbReference type="EMBL" id="EAT85030.1"/>
    </source>
</evidence>
<dbReference type="RefSeq" id="XP_001797898.1">
    <property type="nucleotide sequence ID" value="XM_001797846.1"/>
</dbReference>
<dbReference type="GeneID" id="5974791"/>
<evidence type="ECO:0000313" key="3">
    <source>
        <dbReference type="Proteomes" id="UP000001055"/>
    </source>
</evidence>
<gene>
    <name evidence="2" type="ORF">SNOG_07564</name>
</gene>
<feature type="compositionally biased region" description="Basic residues" evidence="1">
    <location>
        <begin position="69"/>
        <end position="81"/>
    </location>
</feature>
<protein>
    <submittedName>
        <fullName evidence="2">Uncharacterized protein</fullName>
    </submittedName>
</protein>
<organism evidence="2 3">
    <name type="scientific">Phaeosphaeria nodorum (strain SN15 / ATCC MYA-4574 / FGSC 10173)</name>
    <name type="common">Glume blotch fungus</name>
    <name type="synonym">Parastagonospora nodorum</name>
    <dbReference type="NCBI Taxonomy" id="321614"/>
    <lineage>
        <taxon>Eukaryota</taxon>
        <taxon>Fungi</taxon>
        <taxon>Dikarya</taxon>
        <taxon>Ascomycota</taxon>
        <taxon>Pezizomycotina</taxon>
        <taxon>Dothideomycetes</taxon>
        <taxon>Pleosporomycetidae</taxon>
        <taxon>Pleosporales</taxon>
        <taxon>Pleosporineae</taxon>
        <taxon>Phaeosphaeriaceae</taxon>
        <taxon>Parastagonospora</taxon>
    </lineage>
</organism>
<evidence type="ECO:0000256" key="1">
    <source>
        <dbReference type="SAM" id="MobiDB-lite"/>
    </source>
</evidence>
<dbReference type="Proteomes" id="UP000001055">
    <property type="component" value="Unassembled WGS sequence"/>
</dbReference>
<reference evidence="3" key="1">
    <citation type="journal article" date="2007" name="Plant Cell">
        <title>Dothideomycete-plant interactions illuminated by genome sequencing and EST analysis of the wheat pathogen Stagonospora nodorum.</title>
        <authorList>
            <person name="Hane J.K."/>
            <person name="Lowe R.G."/>
            <person name="Solomon P.S."/>
            <person name="Tan K.C."/>
            <person name="Schoch C.L."/>
            <person name="Spatafora J.W."/>
            <person name="Crous P.W."/>
            <person name="Kodira C."/>
            <person name="Birren B.W."/>
            <person name="Galagan J.E."/>
            <person name="Torriani S.F."/>
            <person name="McDonald B.A."/>
            <person name="Oliver R.P."/>
        </authorList>
    </citation>
    <scope>NUCLEOTIDE SEQUENCE [LARGE SCALE GENOMIC DNA]</scope>
    <source>
        <strain evidence="3">SN15 / ATCC MYA-4574 / FGSC 10173</strain>
    </source>
</reference>